<evidence type="ECO:0000313" key="3">
    <source>
        <dbReference type="Proteomes" id="UP000636800"/>
    </source>
</evidence>
<dbReference type="InterPro" id="IPR052575">
    <property type="entry name" value="SSU_processome_comp_20"/>
</dbReference>
<dbReference type="Proteomes" id="UP000636800">
    <property type="component" value="Chromosome 3"/>
</dbReference>
<name>A0A835R9U3_VANPL</name>
<dbReference type="GO" id="GO:0030686">
    <property type="term" value="C:90S preribosome"/>
    <property type="evidence" value="ECO:0007669"/>
    <property type="project" value="TreeGrafter"/>
</dbReference>
<dbReference type="PANTHER" id="PTHR17695:SF11">
    <property type="entry name" value="SMALL SUBUNIT PROCESSOME COMPONENT 20 HOMOLOG"/>
    <property type="match status" value="1"/>
</dbReference>
<dbReference type="InterPro" id="IPR057525">
    <property type="entry name" value="UTP20_C"/>
</dbReference>
<dbReference type="Pfam" id="PF23099">
    <property type="entry name" value="UTP20_C"/>
    <property type="match status" value="1"/>
</dbReference>
<keyword evidence="3" id="KW-1185">Reference proteome</keyword>
<dbReference type="EMBL" id="JADCNL010000003">
    <property type="protein sequence ID" value="KAG0488451.1"/>
    <property type="molecule type" value="Genomic_DNA"/>
</dbReference>
<dbReference type="AlphaFoldDB" id="A0A835R9U3"/>
<accession>A0A835R9U3</accession>
<evidence type="ECO:0000313" key="2">
    <source>
        <dbReference type="EMBL" id="KAG0488451.1"/>
    </source>
</evidence>
<comment type="caution">
    <text evidence="2">The sequence shown here is derived from an EMBL/GenBank/DDBJ whole genome shotgun (WGS) entry which is preliminary data.</text>
</comment>
<proteinExistence type="predicted"/>
<feature type="domain" description="U3 small nucleolar RNA-associated protein 20 C-terminal" evidence="1">
    <location>
        <begin position="222"/>
        <end position="298"/>
    </location>
</feature>
<reference evidence="2 3" key="1">
    <citation type="journal article" date="2020" name="Nat. Food">
        <title>A phased Vanilla planifolia genome enables genetic improvement of flavour and production.</title>
        <authorList>
            <person name="Hasing T."/>
            <person name="Tang H."/>
            <person name="Brym M."/>
            <person name="Khazi F."/>
            <person name="Huang T."/>
            <person name="Chambers A.H."/>
        </authorList>
    </citation>
    <scope>NUCLEOTIDE SEQUENCE [LARGE SCALE GENOMIC DNA]</scope>
    <source>
        <tissue evidence="2">Leaf</tissue>
    </source>
</reference>
<dbReference type="PANTHER" id="PTHR17695">
    <property type="entry name" value="SMALL SUBUNIT PROCESSOME COMPONENT 20 HOMOLOG"/>
    <property type="match status" value="1"/>
</dbReference>
<dbReference type="GO" id="GO:0032040">
    <property type="term" value="C:small-subunit processome"/>
    <property type="evidence" value="ECO:0007669"/>
    <property type="project" value="TreeGrafter"/>
</dbReference>
<gene>
    <name evidence="2" type="ORF">HPP92_007262</name>
</gene>
<protein>
    <recommendedName>
        <fullName evidence="1">U3 small nucleolar RNA-associated protein 20 C-terminal domain-containing protein</fullName>
    </recommendedName>
</protein>
<evidence type="ECO:0000259" key="1">
    <source>
        <dbReference type="Pfam" id="PF23099"/>
    </source>
</evidence>
<sequence>MVCKFLLHPHVWLRNISSRLVALYFAAVSESRTDSEKINQTTLYLINPSKLFSIAVSFLTQLETQEMDDSIGKIIAQDIVFSICGLHSFAKQEYYTSFRKIWSMFDVSEQNSYLEAFDLLGSRGAKKTFVLSTSVTSQFLTKEEDTSALENIDNLQSLLVVPLLRKLGKIAVERDESQMKIVFNCLRMIASQIGTQGIRDYSVYILLPLYKVCEGYAGKLVSDDVKQFAEEVRNGIRDLLGVDLFVQIYNQIRKKLKGKRDKRRQHQKLIAVINPMLHAKRKLRVAAKHQANKRRKIEAIKMGKKELERVLILERL</sequence>
<organism evidence="2 3">
    <name type="scientific">Vanilla planifolia</name>
    <name type="common">Vanilla</name>
    <dbReference type="NCBI Taxonomy" id="51239"/>
    <lineage>
        <taxon>Eukaryota</taxon>
        <taxon>Viridiplantae</taxon>
        <taxon>Streptophyta</taxon>
        <taxon>Embryophyta</taxon>
        <taxon>Tracheophyta</taxon>
        <taxon>Spermatophyta</taxon>
        <taxon>Magnoliopsida</taxon>
        <taxon>Liliopsida</taxon>
        <taxon>Asparagales</taxon>
        <taxon>Orchidaceae</taxon>
        <taxon>Vanilloideae</taxon>
        <taxon>Vanilleae</taxon>
        <taxon>Vanilla</taxon>
    </lineage>
</organism>
<dbReference type="OrthoDB" id="288590at2759"/>